<keyword evidence="3" id="KW-1185">Reference proteome</keyword>
<evidence type="ECO:0000256" key="1">
    <source>
        <dbReference type="SAM" id="Phobius"/>
    </source>
</evidence>
<protein>
    <submittedName>
        <fullName evidence="2">Polyamine transporter 1</fullName>
    </submittedName>
</protein>
<keyword evidence="1" id="KW-0472">Membrane</keyword>
<dbReference type="OrthoDB" id="6770063at2759"/>
<comment type="caution">
    <text evidence="2">The sequence shown here is derived from an EMBL/GenBank/DDBJ whole genome shotgun (WGS) entry which is preliminary data.</text>
</comment>
<name>A0A0N1J2A9_FUSLA</name>
<accession>A0A0N1J2A9</accession>
<dbReference type="Proteomes" id="UP000037904">
    <property type="component" value="Unassembled WGS sequence"/>
</dbReference>
<sequence length="104" mass="11351">MVQDVVRVASSTVGVETHVRSNNDNGSVRRNVDNIGLDQSLMDLENGVVGWEGEDDPKYPPNFTPTRKWLITALLSALAFITPFASSIIAPAIEYIAEDSYLGI</sequence>
<proteinExistence type="predicted"/>
<dbReference type="EMBL" id="JXCE01000471">
    <property type="protein sequence ID" value="KPA37131.1"/>
    <property type="molecule type" value="Genomic_DNA"/>
</dbReference>
<keyword evidence="1" id="KW-0812">Transmembrane</keyword>
<gene>
    <name evidence="2" type="ORF">FLAG1_10074</name>
</gene>
<feature type="transmembrane region" description="Helical" evidence="1">
    <location>
        <begin position="69"/>
        <end position="93"/>
    </location>
</feature>
<evidence type="ECO:0000313" key="3">
    <source>
        <dbReference type="Proteomes" id="UP000037904"/>
    </source>
</evidence>
<dbReference type="AlphaFoldDB" id="A0A0N1J2A9"/>
<keyword evidence="1" id="KW-1133">Transmembrane helix</keyword>
<evidence type="ECO:0000313" key="2">
    <source>
        <dbReference type="EMBL" id="KPA37131.1"/>
    </source>
</evidence>
<reference evidence="2 3" key="1">
    <citation type="submission" date="2015-04" db="EMBL/GenBank/DDBJ databases">
        <title>The draft genome sequence of Fusarium langsethiae, a T-2/HT-2 mycotoxin producer.</title>
        <authorList>
            <person name="Lysoe E."/>
            <person name="Divon H.H."/>
            <person name="Terzi V."/>
            <person name="Orru L."/>
            <person name="Lamontanara A."/>
            <person name="Kolseth A.-K."/>
            <person name="Frandsen R.J."/>
            <person name="Nielsen K."/>
            <person name="Thrane U."/>
        </authorList>
    </citation>
    <scope>NUCLEOTIDE SEQUENCE [LARGE SCALE GENOMIC DNA]</scope>
    <source>
        <strain evidence="2 3">Fl201059</strain>
    </source>
</reference>
<organism evidence="2 3">
    <name type="scientific">Fusarium langsethiae</name>
    <dbReference type="NCBI Taxonomy" id="179993"/>
    <lineage>
        <taxon>Eukaryota</taxon>
        <taxon>Fungi</taxon>
        <taxon>Dikarya</taxon>
        <taxon>Ascomycota</taxon>
        <taxon>Pezizomycotina</taxon>
        <taxon>Sordariomycetes</taxon>
        <taxon>Hypocreomycetidae</taxon>
        <taxon>Hypocreales</taxon>
        <taxon>Nectriaceae</taxon>
        <taxon>Fusarium</taxon>
    </lineage>
</organism>